<accession>A0A6M3KU97</accession>
<reference evidence="1" key="1">
    <citation type="submission" date="2020-03" db="EMBL/GenBank/DDBJ databases">
        <title>The deep terrestrial virosphere.</title>
        <authorList>
            <person name="Holmfeldt K."/>
            <person name="Nilsson E."/>
            <person name="Simone D."/>
            <person name="Lopez-Fernandez M."/>
            <person name="Wu X."/>
            <person name="de Brujin I."/>
            <person name="Lundin D."/>
            <person name="Andersson A."/>
            <person name="Bertilsson S."/>
            <person name="Dopson M."/>
        </authorList>
    </citation>
    <scope>NUCLEOTIDE SEQUENCE</scope>
    <source>
        <strain evidence="1">MM415B02202</strain>
    </source>
</reference>
<gene>
    <name evidence="1" type="ORF">MM415B02202_0028</name>
</gene>
<proteinExistence type="predicted"/>
<name>A0A6M3KU97_9ZZZZ</name>
<organism evidence="1">
    <name type="scientific">viral metagenome</name>
    <dbReference type="NCBI Taxonomy" id="1070528"/>
    <lineage>
        <taxon>unclassified sequences</taxon>
        <taxon>metagenomes</taxon>
        <taxon>organismal metagenomes</taxon>
    </lineage>
</organism>
<dbReference type="AlphaFoldDB" id="A0A6M3KU97"/>
<sequence length="78" mass="8963">MNIPLIDALFQTLHESIKNSREEVKNPRYGQNGTILFEFRGKTFEAPEPQEILFGWDSQTDKSICLKAVLDKTSKIVH</sequence>
<evidence type="ECO:0000313" key="1">
    <source>
        <dbReference type="EMBL" id="QJA85589.1"/>
    </source>
</evidence>
<dbReference type="EMBL" id="MT142583">
    <property type="protein sequence ID" value="QJA85589.1"/>
    <property type="molecule type" value="Genomic_DNA"/>
</dbReference>
<protein>
    <submittedName>
        <fullName evidence="1">Uncharacterized protein</fullName>
    </submittedName>
</protein>